<protein>
    <submittedName>
        <fullName evidence="2">Uncharacterized protein</fullName>
    </submittedName>
</protein>
<feature type="compositionally biased region" description="Basic and acidic residues" evidence="1">
    <location>
        <begin position="99"/>
        <end position="117"/>
    </location>
</feature>
<dbReference type="EMBL" id="MU004409">
    <property type="protein sequence ID" value="KAF2652107.1"/>
    <property type="molecule type" value="Genomic_DNA"/>
</dbReference>
<gene>
    <name evidence="2" type="ORF">K491DRAFT_695843</name>
</gene>
<accession>A0A6A6SYJ3</accession>
<feature type="compositionally biased region" description="Polar residues" evidence="1">
    <location>
        <begin position="39"/>
        <end position="51"/>
    </location>
</feature>
<organism evidence="2 3">
    <name type="scientific">Lophiostoma macrostomum CBS 122681</name>
    <dbReference type="NCBI Taxonomy" id="1314788"/>
    <lineage>
        <taxon>Eukaryota</taxon>
        <taxon>Fungi</taxon>
        <taxon>Dikarya</taxon>
        <taxon>Ascomycota</taxon>
        <taxon>Pezizomycotina</taxon>
        <taxon>Dothideomycetes</taxon>
        <taxon>Pleosporomycetidae</taxon>
        <taxon>Pleosporales</taxon>
        <taxon>Lophiostomataceae</taxon>
        <taxon>Lophiostoma</taxon>
    </lineage>
</organism>
<reference evidence="2" key="1">
    <citation type="journal article" date="2020" name="Stud. Mycol.">
        <title>101 Dothideomycetes genomes: a test case for predicting lifestyles and emergence of pathogens.</title>
        <authorList>
            <person name="Haridas S."/>
            <person name="Albert R."/>
            <person name="Binder M."/>
            <person name="Bloem J."/>
            <person name="Labutti K."/>
            <person name="Salamov A."/>
            <person name="Andreopoulos B."/>
            <person name="Baker S."/>
            <person name="Barry K."/>
            <person name="Bills G."/>
            <person name="Bluhm B."/>
            <person name="Cannon C."/>
            <person name="Castanera R."/>
            <person name="Culley D."/>
            <person name="Daum C."/>
            <person name="Ezra D."/>
            <person name="Gonzalez J."/>
            <person name="Henrissat B."/>
            <person name="Kuo A."/>
            <person name="Liang C."/>
            <person name="Lipzen A."/>
            <person name="Lutzoni F."/>
            <person name="Magnuson J."/>
            <person name="Mondo S."/>
            <person name="Nolan M."/>
            <person name="Ohm R."/>
            <person name="Pangilinan J."/>
            <person name="Park H.-J."/>
            <person name="Ramirez L."/>
            <person name="Alfaro M."/>
            <person name="Sun H."/>
            <person name="Tritt A."/>
            <person name="Yoshinaga Y."/>
            <person name="Zwiers L.-H."/>
            <person name="Turgeon B."/>
            <person name="Goodwin S."/>
            <person name="Spatafora J."/>
            <person name="Crous P."/>
            <person name="Grigoriev I."/>
        </authorList>
    </citation>
    <scope>NUCLEOTIDE SEQUENCE</scope>
    <source>
        <strain evidence="2">CBS 122681</strain>
    </source>
</reference>
<evidence type="ECO:0000313" key="3">
    <source>
        <dbReference type="Proteomes" id="UP000799324"/>
    </source>
</evidence>
<dbReference type="Proteomes" id="UP000799324">
    <property type="component" value="Unassembled WGS sequence"/>
</dbReference>
<evidence type="ECO:0000256" key="1">
    <source>
        <dbReference type="SAM" id="MobiDB-lite"/>
    </source>
</evidence>
<evidence type="ECO:0000313" key="2">
    <source>
        <dbReference type="EMBL" id="KAF2652107.1"/>
    </source>
</evidence>
<dbReference type="AlphaFoldDB" id="A0A6A6SYJ3"/>
<sequence>MPSQQDDPDKPHIPLTTGLKEAYANVAKLHKRGKAPTAEETSNDLPPTLTSGLKEAYTKVAKQTGEQPTAEETFIVPPPPELRRPPSILGSSAAGAAKKPTEKAAKEPVRNPTKEPGNDPAEDPAEKVPKKPAQKSDPPAVDLLGIPEKVNIGWEMVDVPSIGKERKRLQDEKDKRDAKDSEEAMQNPV</sequence>
<feature type="region of interest" description="Disordered" evidence="1">
    <location>
        <begin position="157"/>
        <end position="189"/>
    </location>
</feature>
<keyword evidence="3" id="KW-1185">Reference proteome</keyword>
<name>A0A6A6SYJ3_9PLEO</name>
<feature type="compositionally biased region" description="Basic and acidic residues" evidence="1">
    <location>
        <begin position="168"/>
        <end position="182"/>
    </location>
</feature>
<feature type="region of interest" description="Disordered" evidence="1">
    <location>
        <begin position="1"/>
        <end position="144"/>
    </location>
</feature>
<proteinExistence type="predicted"/>